<reference evidence="2 3" key="1">
    <citation type="submission" date="2016-11" db="EMBL/GenBank/DDBJ databases">
        <authorList>
            <person name="Jaros S."/>
            <person name="Januszkiewicz K."/>
            <person name="Wedrychowicz H."/>
        </authorList>
    </citation>
    <scope>NUCLEOTIDE SEQUENCE [LARGE SCALE GENOMIC DNA]</scope>
    <source>
        <strain evidence="2 3">DSM 21425</strain>
    </source>
</reference>
<dbReference type="Proteomes" id="UP000184225">
    <property type="component" value="Unassembled WGS sequence"/>
</dbReference>
<gene>
    <name evidence="2" type="ORF">SAMN04488096_102248</name>
</gene>
<keyword evidence="3" id="KW-1185">Reference proteome</keyword>
<dbReference type="RefSeq" id="WP_084112778.1">
    <property type="nucleotide sequence ID" value="NZ_FQYY01000002.1"/>
</dbReference>
<dbReference type="AlphaFoldDB" id="A0A1M6BW45"/>
<dbReference type="PROSITE" id="PS51257">
    <property type="entry name" value="PROKAR_LIPOPROTEIN"/>
    <property type="match status" value="1"/>
</dbReference>
<evidence type="ECO:0000256" key="1">
    <source>
        <dbReference type="SAM" id="SignalP"/>
    </source>
</evidence>
<sequence length="131" mass="15058">MMNFKSFLLLVIGVISFIACNSNSSIDYIGVYEGVLPCEDCDAIKAKLTLKEDQFYTLYETYSAAEGDEIKRMSGKFEWEEEKGVFSIEQVGAMPLYFKIVDNKIMHLNFKAEPFKDNQQHILMKIESSEE</sequence>
<organism evidence="2 3">
    <name type="scientific">Mesonia phycicola</name>
    <dbReference type="NCBI Taxonomy" id="579105"/>
    <lineage>
        <taxon>Bacteria</taxon>
        <taxon>Pseudomonadati</taxon>
        <taxon>Bacteroidota</taxon>
        <taxon>Flavobacteriia</taxon>
        <taxon>Flavobacteriales</taxon>
        <taxon>Flavobacteriaceae</taxon>
        <taxon>Mesonia</taxon>
    </lineage>
</organism>
<keyword evidence="1" id="KW-0732">Signal</keyword>
<accession>A0A1M6BW45</accession>
<dbReference type="InterPro" id="IPR007298">
    <property type="entry name" value="Cu-R_lipoprotein_NlpE"/>
</dbReference>
<feature type="chain" id="PRO_5009916211" evidence="1">
    <location>
        <begin position="22"/>
        <end position="131"/>
    </location>
</feature>
<feature type="signal peptide" evidence="1">
    <location>
        <begin position="1"/>
        <end position="21"/>
    </location>
</feature>
<protein>
    <submittedName>
        <fullName evidence="2">NlpE N-terminal domain-containing protein</fullName>
    </submittedName>
</protein>
<dbReference type="Gene3D" id="2.40.128.640">
    <property type="match status" value="1"/>
</dbReference>
<dbReference type="Pfam" id="PF04170">
    <property type="entry name" value="NlpE"/>
    <property type="match status" value="1"/>
</dbReference>
<evidence type="ECO:0000313" key="3">
    <source>
        <dbReference type="Proteomes" id="UP000184225"/>
    </source>
</evidence>
<name>A0A1M6BW45_9FLAO</name>
<dbReference type="OrthoDB" id="5348860at2"/>
<dbReference type="STRING" id="579105.SAMN04488096_102248"/>
<evidence type="ECO:0000313" key="2">
    <source>
        <dbReference type="EMBL" id="SHI52979.1"/>
    </source>
</evidence>
<proteinExistence type="predicted"/>
<dbReference type="EMBL" id="FQYY01000002">
    <property type="protein sequence ID" value="SHI52979.1"/>
    <property type="molecule type" value="Genomic_DNA"/>
</dbReference>